<feature type="compositionally biased region" description="Low complexity" evidence="1">
    <location>
        <begin position="63"/>
        <end position="79"/>
    </location>
</feature>
<accession>A0A1K2D8F9</accession>
<dbReference type="Proteomes" id="UP000181909">
    <property type="component" value="Unassembled WGS sequence"/>
</dbReference>
<feature type="region of interest" description="Disordered" evidence="1">
    <location>
        <begin position="63"/>
        <end position="90"/>
    </location>
</feature>
<evidence type="ECO:0008006" key="4">
    <source>
        <dbReference type="Google" id="ProtNLM"/>
    </source>
</evidence>
<dbReference type="EMBL" id="FPJO01000013">
    <property type="protein sequence ID" value="SFY19262.1"/>
    <property type="molecule type" value="Genomic_DNA"/>
</dbReference>
<evidence type="ECO:0000256" key="1">
    <source>
        <dbReference type="SAM" id="MobiDB-lite"/>
    </source>
</evidence>
<evidence type="ECO:0000313" key="2">
    <source>
        <dbReference type="EMBL" id="SFY19262.1"/>
    </source>
</evidence>
<organism evidence="2 3">
    <name type="scientific">Streptomyces atratus</name>
    <dbReference type="NCBI Taxonomy" id="1893"/>
    <lineage>
        <taxon>Bacteria</taxon>
        <taxon>Bacillati</taxon>
        <taxon>Actinomycetota</taxon>
        <taxon>Actinomycetes</taxon>
        <taxon>Kitasatosporales</taxon>
        <taxon>Streptomycetaceae</taxon>
        <taxon>Streptomyces</taxon>
    </lineage>
</organism>
<protein>
    <recommendedName>
        <fullName evidence="4">DDE superfamily endonuclease</fullName>
    </recommendedName>
</protein>
<reference evidence="2 3" key="1">
    <citation type="submission" date="2016-11" db="EMBL/GenBank/DDBJ databases">
        <authorList>
            <person name="Jaros S."/>
            <person name="Januszkiewicz K."/>
            <person name="Wedrychowicz H."/>
        </authorList>
    </citation>
    <scope>NUCLEOTIDE SEQUENCE [LARGE SCALE GENOMIC DNA]</scope>
    <source>
        <strain evidence="2 3">OK807</strain>
    </source>
</reference>
<gene>
    <name evidence="2" type="ORF">SAMN02787144_10136</name>
</gene>
<name>A0A1K2D8F9_STRAR</name>
<proteinExistence type="predicted"/>
<dbReference type="STRING" id="1893.SAMN02787144_10136"/>
<sequence length="90" mass="9283">MNAHVLTVPFGRLLRASPALPGSVHDLTAARTCGITDALAAAEPKCCEDRAYQGVGHPYGSFAAAPTASPRSSRPLSSSITHGVRLAKAQ</sequence>
<dbReference type="AlphaFoldDB" id="A0A1K2D8F9"/>
<evidence type="ECO:0000313" key="3">
    <source>
        <dbReference type="Proteomes" id="UP000181909"/>
    </source>
</evidence>